<evidence type="ECO:0000313" key="2">
    <source>
        <dbReference type="EMBL" id="KAG5608895.1"/>
    </source>
</evidence>
<name>A0A9J5ZAF7_SOLCO</name>
<reference evidence="2 3" key="1">
    <citation type="submission" date="2020-09" db="EMBL/GenBank/DDBJ databases">
        <title>De no assembly of potato wild relative species, Solanum commersonii.</title>
        <authorList>
            <person name="Cho K."/>
        </authorList>
    </citation>
    <scope>NUCLEOTIDE SEQUENCE [LARGE SCALE GENOMIC DNA]</scope>
    <source>
        <strain evidence="2">LZ3.2</strain>
        <tissue evidence="2">Leaf</tissue>
    </source>
</reference>
<keyword evidence="3" id="KW-1185">Reference proteome</keyword>
<dbReference type="SUPFAM" id="SSF53756">
    <property type="entry name" value="UDP-Glycosyltransferase/glycogen phosphorylase"/>
    <property type="match status" value="1"/>
</dbReference>
<proteinExistence type="inferred from homology"/>
<dbReference type="OrthoDB" id="5835829at2759"/>
<dbReference type="Gene3D" id="3.40.50.2000">
    <property type="entry name" value="Glycogen Phosphorylase B"/>
    <property type="match status" value="1"/>
</dbReference>
<dbReference type="GO" id="GO:0035251">
    <property type="term" value="F:UDP-glucosyltransferase activity"/>
    <property type="evidence" value="ECO:0007669"/>
    <property type="project" value="InterPro"/>
</dbReference>
<accession>A0A9J5ZAF7</accession>
<comment type="similarity">
    <text evidence="1">Belongs to the UDP-glycosyltransferase family.</text>
</comment>
<protein>
    <submittedName>
        <fullName evidence="2">Uncharacterized protein</fullName>
    </submittedName>
</protein>
<dbReference type="Proteomes" id="UP000824120">
    <property type="component" value="Chromosome 4"/>
</dbReference>
<organism evidence="2 3">
    <name type="scientific">Solanum commersonii</name>
    <name type="common">Commerson's wild potato</name>
    <name type="synonym">Commerson's nightshade</name>
    <dbReference type="NCBI Taxonomy" id="4109"/>
    <lineage>
        <taxon>Eukaryota</taxon>
        <taxon>Viridiplantae</taxon>
        <taxon>Streptophyta</taxon>
        <taxon>Embryophyta</taxon>
        <taxon>Tracheophyta</taxon>
        <taxon>Spermatophyta</taxon>
        <taxon>Magnoliopsida</taxon>
        <taxon>eudicotyledons</taxon>
        <taxon>Gunneridae</taxon>
        <taxon>Pentapetalae</taxon>
        <taxon>asterids</taxon>
        <taxon>lamiids</taxon>
        <taxon>Solanales</taxon>
        <taxon>Solanaceae</taxon>
        <taxon>Solanoideae</taxon>
        <taxon>Solaneae</taxon>
        <taxon>Solanum</taxon>
    </lineage>
</organism>
<sequence>MAESIDSKLQIVMFPWLALGHIIPFLNLSNELAKKGHKISFLLSKNTEIKLQNLNLYPNLITFHTLKIPHIHGLPYGAETTADVPTSLESLLATAMDELYDEIKSFLQNLKPHFVFFDFAHWVTEIALEIGGIKTLCYKLASPATSAISLIRSPEKSVFMASTAAEKVRPPPVLYTRPFLPEPEKRHLEEHPLSSWLEKFEPGSVVFCTFGSQLKLVKRHFKNLS</sequence>
<dbReference type="InterPro" id="IPR050481">
    <property type="entry name" value="UDP-glycosyltransf_plant"/>
</dbReference>
<gene>
    <name evidence="2" type="ORF">H5410_020176</name>
</gene>
<dbReference type="AlphaFoldDB" id="A0A9J5ZAF7"/>
<comment type="caution">
    <text evidence="2">The sequence shown here is derived from an EMBL/GenBank/DDBJ whole genome shotgun (WGS) entry which is preliminary data.</text>
</comment>
<evidence type="ECO:0000313" key="3">
    <source>
        <dbReference type="Proteomes" id="UP000824120"/>
    </source>
</evidence>
<evidence type="ECO:0000256" key="1">
    <source>
        <dbReference type="ARBA" id="ARBA00009995"/>
    </source>
</evidence>
<dbReference type="PANTHER" id="PTHR48049">
    <property type="entry name" value="GLYCOSYLTRANSFERASE"/>
    <property type="match status" value="1"/>
</dbReference>
<dbReference type="PANTHER" id="PTHR48049:SF91">
    <property type="entry name" value="UDP-GLYCOSYLTRANSFERASE 79B7-RELATED"/>
    <property type="match status" value="1"/>
</dbReference>
<dbReference type="EMBL" id="JACXVP010000004">
    <property type="protein sequence ID" value="KAG5608895.1"/>
    <property type="molecule type" value="Genomic_DNA"/>
</dbReference>